<evidence type="ECO:0000313" key="2">
    <source>
        <dbReference type="Proteomes" id="UP000836387"/>
    </source>
</evidence>
<dbReference type="EMBL" id="CADEHS020000164">
    <property type="protein sequence ID" value="CAG9950314.1"/>
    <property type="molecule type" value="Genomic_DNA"/>
</dbReference>
<dbReference type="Proteomes" id="UP000836387">
    <property type="component" value="Unassembled WGS sequence"/>
</dbReference>
<keyword evidence="2" id="KW-1185">Reference proteome</keyword>
<reference evidence="1" key="2">
    <citation type="submission" date="2021-10" db="EMBL/GenBank/DDBJ databases">
        <authorList>
            <person name="Piombo E."/>
        </authorList>
    </citation>
    <scope>NUCLEOTIDE SEQUENCE</scope>
</reference>
<evidence type="ECO:0000313" key="1">
    <source>
        <dbReference type="EMBL" id="CAG9950314.1"/>
    </source>
</evidence>
<organism evidence="1 2">
    <name type="scientific">Clonostachys rosea f. rosea IK726</name>
    <dbReference type="NCBI Taxonomy" id="1349383"/>
    <lineage>
        <taxon>Eukaryota</taxon>
        <taxon>Fungi</taxon>
        <taxon>Dikarya</taxon>
        <taxon>Ascomycota</taxon>
        <taxon>Pezizomycotina</taxon>
        <taxon>Sordariomycetes</taxon>
        <taxon>Hypocreomycetidae</taxon>
        <taxon>Hypocreales</taxon>
        <taxon>Bionectriaceae</taxon>
        <taxon>Clonostachys</taxon>
    </lineage>
</organism>
<gene>
    <name evidence="1" type="ORF">CRV2_00018755</name>
</gene>
<reference evidence="1" key="1">
    <citation type="submission" date="2020-04" db="EMBL/GenBank/DDBJ databases">
        <authorList>
            <person name="Broberg M."/>
        </authorList>
    </citation>
    <scope>NUCLEOTIDE SEQUENCE</scope>
</reference>
<protein>
    <submittedName>
        <fullName evidence="1">Uncharacterized protein</fullName>
    </submittedName>
</protein>
<name>A0ACA9UC46_BIOOC</name>
<comment type="caution">
    <text evidence="1">The sequence shown here is derived from an EMBL/GenBank/DDBJ whole genome shotgun (WGS) entry which is preliminary data.</text>
</comment>
<accession>A0ACA9UC46</accession>
<proteinExistence type="predicted"/>
<sequence length="294" mass="33061">MASFNGWVRNDKIIQLQSELVSDDITAYTKARVSEIARWKERSDIQAEIETTLLEKANGMFRWLACQFDTLEQCLDPPSVRRELQNLPKTLDATYAQILQRIHPNHLSTAKRLLQFLTYSERPLKLEEAVDLITVDPSSQPVFSPENRMPIPEEIIQYCSSLVVPVYEGKRAEIQLAHFSVKEYLLSDRLEPDLAEGLDEISAKASIVDKALISMPKVEKGADINAQGGEYVNALQAVSVFGHLEMAEMLIQKGADINARCGEHGNALQAALETGHRKIAEMLIQNSAERMDRL</sequence>